<evidence type="ECO:0000256" key="1">
    <source>
        <dbReference type="SAM" id="Phobius"/>
    </source>
</evidence>
<dbReference type="Proteomes" id="UP000238775">
    <property type="component" value="Unassembled WGS sequence"/>
</dbReference>
<name>A0A7Z1N8J6_STAAU</name>
<dbReference type="EMBL" id="PGWZ01000080">
    <property type="protein sequence ID" value="PPJ79843.1"/>
    <property type="molecule type" value="Genomic_DNA"/>
</dbReference>
<gene>
    <name evidence="2" type="ORF">CV021_00420</name>
</gene>
<proteinExistence type="predicted"/>
<feature type="non-terminal residue" evidence="2">
    <location>
        <position position="80"/>
    </location>
</feature>
<accession>A0A7Z1N8J6</accession>
<keyword evidence="1" id="KW-0812">Transmembrane</keyword>
<protein>
    <submittedName>
        <fullName evidence="2">Competence protein</fullName>
    </submittedName>
</protein>
<sequence>MQKSISGLEGKVLASGYTLFESLLLILLLTTILSFPVLAFSAWKNELAVYQFFGQFEKRIYSTQKIAIVNQIQTGFYWNS</sequence>
<evidence type="ECO:0000313" key="2">
    <source>
        <dbReference type="EMBL" id="PPJ79843.1"/>
    </source>
</evidence>
<keyword evidence="1" id="KW-1133">Transmembrane helix</keyword>
<comment type="caution">
    <text evidence="2">The sequence shown here is derived from an EMBL/GenBank/DDBJ whole genome shotgun (WGS) entry which is preliminary data.</text>
</comment>
<reference evidence="2 3" key="1">
    <citation type="submission" date="2017-11" db="EMBL/GenBank/DDBJ databases">
        <authorList>
            <person name="Founou R.C."/>
            <person name="Founou L."/>
            <person name="Allam M."/>
            <person name="Ismail A."/>
            <person name="Essack S.Y."/>
        </authorList>
    </citation>
    <scope>NUCLEOTIDE SEQUENCE [LARGE SCALE GENOMIC DNA]</scope>
    <source>
        <strain evidence="2 3">G703N2B1</strain>
    </source>
</reference>
<keyword evidence="1" id="KW-0472">Membrane</keyword>
<feature type="transmembrane region" description="Helical" evidence="1">
    <location>
        <begin position="23"/>
        <end position="43"/>
    </location>
</feature>
<dbReference type="AlphaFoldDB" id="A0A7Z1N8J6"/>
<organism evidence="2 3">
    <name type="scientific">Staphylococcus aureus</name>
    <dbReference type="NCBI Taxonomy" id="1280"/>
    <lineage>
        <taxon>Bacteria</taxon>
        <taxon>Bacillati</taxon>
        <taxon>Bacillota</taxon>
        <taxon>Bacilli</taxon>
        <taxon>Bacillales</taxon>
        <taxon>Staphylococcaceae</taxon>
        <taxon>Staphylococcus</taxon>
    </lineage>
</organism>
<evidence type="ECO:0000313" key="3">
    <source>
        <dbReference type="Proteomes" id="UP000238775"/>
    </source>
</evidence>